<comment type="caution">
    <text evidence="5">The sequence shown here is derived from an EMBL/GenBank/DDBJ whole genome shotgun (WGS) entry which is preliminary data.</text>
</comment>
<evidence type="ECO:0000256" key="3">
    <source>
        <dbReference type="ARBA" id="ARBA00023163"/>
    </source>
</evidence>
<dbReference type="InterPro" id="IPR037171">
    <property type="entry name" value="NagB/RpiA_transferase-like"/>
</dbReference>
<reference evidence="5 6" key="1">
    <citation type="submission" date="2014-08" db="EMBL/GenBank/DDBJ databases">
        <title>Whole genome shotgun sequence of Rhizobium rubi NBRC 13261.</title>
        <authorList>
            <person name="Katano-Makiyama Y."/>
            <person name="Hosoyama A."/>
            <person name="Hashimoto M."/>
            <person name="Hosoyama Y."/>
            <person name="Noguchi M."/>
            <person name="Tsuchikane K."/>
            <person name="Uohara A."/>
            <person name="Ohji S."/>
            <person name="Ichikawa N."/>
            <person name="Kimura A."/>
            <person name="Yamazoe A."/>
            <person name="Fujita N."/>
        </authorList>
    </citation>
    <scope>NUCLEOTIDE SEQUENCE [LARGE SCALE GENOMIC DNA]</scope>
    <source>
        <strain evidence="5 6">NBRC 13261</strain>
    </source>
</reference>
<dbReference type="PROSITE" id="PS51000">
    <property type="entry name" value="HTH_DEOR_2"/>
    <property type="match status" value="1"/>
</dbReference>
<dbReference type="GO" id="GO:0003677">
    <property type="term" value="F:DNA binding"/>
    <property type="evidence" value="ECO:0007669"/>
    <property type="project" value="UniProtKB-KW"/>
</dbReference>
<dbReference type="SMART" id="SM01134">
    <property type="entry name" value="DeoRC"/>
    <property type="match status" value="1"/>
</dbReference>
<protein>
    <submittedName>
        <fullName evidence="5">Putative DeoR family transcriptional regulator</fullName>
    </submittedName>
</protein>
<dbReference type="Pfam" id="PF00455">
    <property type="entry name" value="DeoRC"/>
    <property type="match status" value="1"/>
</dbReference>
<dbReference type="Gene3D" id="1.10.10.10">
    <property type="entry name" value="Winged helix-like DNA-binding domain superfamily/Winged helix DNA-binding domain"/>
    <property type="match status" value="1"/>
</dbReference>
<dbReference type="SMART" id="SM00420">
    <property type="entry name" value="HTH_DEOR"/>
    <property type="match status" value="1"/>
</dbReference>
<sequence>MGGPVARIPAASRIKAIADLLEAEDGVSIAAMAERYSVSMETIRRDLASLEKNGLLTRVHGGAIPTARAAPISMRVNSLSSQKASIGELAAKLVGRDGWIFMTHGSTTLSVAKALNEGSPMSVMTNMPAIAEALHGGVQHRVTLTGGEYDYADGALTGQQVLDAISECVFDTVIIAAYGIHPVHGLVESGKYLQYMKRLLFQRSHRCIVVADHSKFGAPGSYISAPLSEIGTIVTDEPPPPVFDEAFNEAGVRVIYPATFKDYKNAQ</sequence>
<dbReference type="AlphaFoldDB" id="A0A081D1P9"/>
<dbReference type="Pfam" id="PF08220">
    <property type="entry name" value="HTH_DeoR"/>
    <property type="match status" value="1"/>
</dbReference>
<dbReference type="InterPro" id="IPR036388">
    <property type="entry name" value="WH-like_DNA-bd_sf"/>
</dbReference>
<accession>A0A081D1P9</accession>
<dbReference type="InterPro" id="IPR001034">
    <property type="entry name" value="DeoR_HTH"/>
</dbReference>
<dbReference type="GO" id="GO:0003700">
    <property type="term" value="F:DNA-binding transcription factor activity"/>
    <property type="evidence" value="ECO:0007669"/>
    <property type="project" value="InterPro"/>
</dbReference>
<dbReference type="InterPro" id="IPR018356">
    <property type="entry name" value="Tscrpt_reg_HTH_DeoR_CS"/>
</dbReference>
<evidence type="ECO:0000313" key="6">
    <source>
        <dbReference type="Proteomes" id="UP000028701"/>
    </source>
</evidence>
<keyword evidence="3" id="KW-0804">Transcription</keyword>
<dbReference type="PANTHER" id="PTHR30363:SF44">
    <property type="entry name" value="AGA OPERON TRANSCRIPTIONAL REPRESSOR-RELATED"/>
    <property type="match status" value="1"/>
</dbReference>
<evidence type="ECO:0000256" key="1">
    <source>
        <dbReference type="ARBA" id="ARBA00023015"/>
    </source>
</evidence>
<dbReference type="Proteomes" id="UP000028701">
    <property type="component" value="Unassembled WGS sequence"/>
</dbReference>
<evidence type="ECO:0000313" key="5">
    <source>
        <dbReference type="EMBL" id="GAK72845.1"/>
    </source>
</evidence>
<feature type="domain" description="HTH deoR-type" evidence="4">
    <location>
        <begin position="10"/>
        <end position="65"/>
    </location>
</feature>
<name>A0A081D1P9_9HYPH</name>
<evidence type="ECO:0000259" key="4">
    <source>
        <dbReference type="PROSITE" id="PS51000"/>
    </source>
</evidence>
<dbReference type="InterPro" id="IPR050313">
    <property type="entry name" value="Carb_Metab_HTH_regulators"/>
</dbReference>
<dbReference type="eggNOG" id="COG1349">
    <property type="taxonomic scope" value="Bacteria"/>
</dbReference>
<dbReference type="EMBL" id="BBJU01000028">
    <property type="protein sequence ID" value="GAK72845.1"/>
    <property type="molecule type" value="Genomic_DNA"/>
</dbReference>
<dbReference type="PROSITE" id="PS00894">
    <property type="entry name" value="HTH_DEOR_1"/>
    <property type="match status" value="1"/>
</dbReference>
<evidence type="ECO:0000256" key="2">
    <source>
        <dbReference type="ARBA" id="ARBA00023125"/>
    </source>
</evidence>
<organism evidence="5 6">
    <name type="scientific">Agrobacterium rubi TR3 = NBRC 13261</name>
    <dbReference type="NCBI Taxonomy" id="1368415"/>
    <lineage>
        <taxon>Bacteria</taxon>
        <taxon>Pseudomonadati</taxon>
        <taxon>Pseudomonadota</taxon>
        <taxon>Alphaproteobacteria</taxon>
        <taxon>Hyphomicrobiales</taxon>
        <taxon>Rhizobiaceae</taxon>
        <taxon>Rhizobium/Agrobacterium group</taxon>
        <taxon>Agrobacterium</taxon>
    </lineage>
</organism>
<dbReference type="SUPFAM" id="SSF46785">
    <property type="entry name" value="Winged helix' DNA-binding domain"/>
    <property type="match status" value="1"/>
</dbReference>
<keyword evidence="1" id="KW-0805">Transcription regulation</keyword>
<dbReference type="InterPro" id="IPR014036">
    <property type="entry name" value="DeoR-like_C"/>
</dbReference>
<dbReference type="InterPro" id="IPR036390">
    <property type="entry name" value="WH_DNA-bd_sf"/>
</dbReference>
<keyword evidence="2" id="KW-0238">DNA-binding</keyword>
<proteinExistence type="predicted"/>
<gene>
    <name evidence="5" type="ORF">RRU01S_28_00890</name>
</gene>
<dbReference type="PANTHER" id="PTHR30363">
    <property type="entry name" value="HTH-TYPE TRANSCRIPTIONAL REGULATOR SRLR-RELATED"/>
    <property type="match status" value="1"/>
</dbReference>
<dbReference type="SUPFAM" id="SSF100950">
    <property type="entry name" value="NagB/RpiA/CoA transferase-like"/>
    <property type="match status" value="1"/>
</dbReference>
<dbReference type="PRINTS" id="PR00037">
    <property type="entry name" value="HTHLACR"/>
</dbReference>